<dbReference type="OrthoDB" id="10040147at2759"/>
<dbReference type="Proteomes" id="UP000515135">
    <property type="component" value="Unplaced"/>
</dbReference>
<keyword evidence="1" id="KW-1133">Transmembrane helix</keyword>
<feature type="transmembrane region" description="Helical" evidence="1">
    <location>
        <begin position="47"/>
        <end position="68"/>
    </location>
</feature>
<name>A0A6P4YZL0_BRABE</name>
<keyword evidence="1" id="KW-0472">Membrane</keyword>
<proteinExistence type="predicted"/>
<dbReference type="GeneID" id="109472001"/>
<organism evidence="2 3">
    <name type="scientific">Branchiostoma belcheri</name>
    <name type="common">Amphioxus</name>
    <dbReference type="NCBI Taxonomy" id="7741"/>
    <lineage>
        <taxon>Eukaryota</taxon>
        <taxon>Metazoa</taxon>
        <taxon>Chordata</taxon>
        <taxon>Cephalochordata</taxon>
        <taxon>Leptocardii</taxon>
        <taxon>Amphioxiformes</taxon>
        <taxon>Branchiostomatidae</taxon>
        <taxon>Branchiostoma</taxon>
    </lineage>
</organism>
<accession>A0A6P4YZL0</accession>
<dbReference type="InterPro" id="IPR013879">
    <property type="entry name" value="DUF1761"/>
</dbReference>
<dbReference type="KEGG" id="bbel:109472001"/>
<keyword evidence="1" id="KW-0812">Transmembrane</keyword>
<reference evidence="3" key="1">
    <citation type="submission" date="2025-08" db="UniProtKB">
        <authorList>
            <consortium name="RefSeq"/>
        </authorList>
    </citation>
    <scope>IDENTIFICATION</scope>
    <source>
        <tissue evidence="3">Gonad</tissue>
    </source>
</reference>
<protein>
    <submittedName>
        <fullName evidence="3">Uncharacterized protein LOC109472001 isoform X1</fullName>
    </submittedName>
</protein>
<dbReference type="RefSeq" id="XP_019627129.1">
    <property type="nucleotide sequence ID" value="XM_019771570.1"/>
</dbReference>
<evidence type="ECO:0000256" key="1">
    <source>
        <dbReference type="SAM" id="Phobius"/>
    </source>
</evidence>
<keyword evidence="2" id="KW-1185">Reference proteome</keyword>
<dbReference type="Pfam" id="PF08570">
    <property type="entry name" value="DUF1761"/>
    <property type="match status" value="1"/>
</dbReference>
<evidence type="ECO:0000313" key="3">
    <source>
        <dbReference type="RefSeq" id="XP_019627129.1"/>
    </source>
</evidence>
<gene>
    <name evidence="3" type="primary">LOC109472001</name>
</gene>
<sequence length="129" mass="14068">MLDIILATVAAQFIGFLWYNPNTFGNMWFQLTYPPYRKHEFGKYPNSVCYGSAFASALSVALLLSYVLPYLGATTLGASVRSALLLSALTTAVELPHLTFGAQEIGMFAIEKGHNTAVMVVQAIVLFLV</sequence>
<dbReference type="AlphaFoldDB" id="A0A6P4YZL0"/>
<evidence type="ECO:0000313" key="2">
    <source>
        <dbReference type="Proteomes" id="UP000515135"/>
    </source>
</evidence>